<dbReference type="AlphaFoldDB" id="A0A844FFX5"/>
<feature type="transmembrane region" description="Helical" evidence="1">
    <location>
        <begin position="20"/>
        <end position="43"/>
    </location>
</feature>
<dbReference type="Pfam" id="PF01944">
    <property type="entry name" value="SpoIIM"/>
    <property type="match status" value="1"/>
</dbReference>
<comment type="caution">
    <text evidence="2">The sequence shown here is derived from an EMBL/GenBank/DDBJ whole genome shotgun (WGS) entry which is preliminary data.</text>
</comment>
<feature type="transmembrane region" description="Helical" evidence="1">
    <location>
        <begin position="84"/>
        <end position="106"/>
    </location>
</feature>
<protein>
    <submittedName>
        <fullName evidence="2">Stage II sporulation protein M</fullName>
    </submittedName>
</protein>
<keyword evidence="1" id="KW-0812">Transmembrane</keyword>
<gene>
    <name evidence="2" type="primary">spoIIM</name>
    <name evidence="2" type="ORF">FYJ27_03990</name>
</gene>
<name>A0A844FFX5_9FIRM</name>
<feature type="transmembrane region" description="Helical" evidence="1">
    <location>
        <begin position="176"/>
        <end position="200"/>
    </location>
</feature>
<evidence type="ECO:0000313" key="2">
    <source>
        <dbReference type="EMBL" id="MSS42894.1"/>
    </source>
</evidence>
<feature type="transmembrane region" description="Helical" evidence="1">
    <location>
        <begin position="126"/>
        <end position="155"/>
    </location>
</feature>
<reference evidence="2 3" key="1">
    <citation type="submission" date="2019-08" db="EMBL/GenBank/DDBJ databases">
        <title>In-depth cultivation of the pig gut microbiome towards novel bacterial diversity and tailored functional studies.</title>
        <authorList>
            <person name="Wylensek D."/>
            <person name="Hitch T.C.A."/>
            <person name="Clavel T."/>
        </authorList>
    </citation>
    <scope>NUCLEOTIDE SEQUENCE [LARGE SCALE GENOMIC DNA]</scope>
    <source>
        <strain evidence="2 3">Med78-601-WT-4W-RMD-3</strain>
    </source>
</reference>
<dbReference type="InterPro" id="IPR014196">
    <property type="entry name" value="SpoIIM"/>
</dbReference>
<sequence>MYLQHKLKNWLYRHFKDNFLVYFTIIVFLIIGIIIGAVSIRILDSDQKGQVISFFNSFFKLISNDEVDSFLLLKESILNNLKTIFLIWITGIIIIGIPIIPIIILLRGFAIGFTVGFLVNEFGIKGLLFALFSILPQNLFVIPGIISISSIGMVNSLNSIRRKRLQSTYNHKLTNFINYSVIIFIFSIIIMIGSLVEAYITPIFMRLITDYIY</sequence>
<dbReference type="PIRSF" id="PIRSF038973">
    <property type="entry name" value="SpoIIM"/>
    <property type="match status" value="1"/>
</dbReference>
<evidence type="ECO:0000256" key="1">
    <source>
        <dbReference type="SAM" id="Phobius"/>
    </source>
</evidence>
<dbReference type="NCBIfam" id="TIGR02831">
    <property type="entry name" value="spo_II_M"/>
    <property type="match status" value="1"/>
</dbReference>
<dbReference type="EMBL" id="VULR01000004">
    <property type="protein sequence ID" value="MSS42894.1"/>
    <property type="molecule type" value="Genomic_DNA"/>
</dbReference>
<dbReference type="InterPro" id="IPR002798">
    <property type="entry name" value="SpoIIM-like"/>
</dbReference>
<dbReference type="Proteomes" id="UP000462760">
    <property type="component" value="Unassembled WGS sequence"/>
</dbReference>
<accession>A0A844FFX5</accession>
<evidence type="ECO:0000313" key="3">
    <source>
        <dbReference type="Proteomes" id="UP000462760"/>
    </source>
</evidence>
<organism evidence="2 3">
    <name type="scientific">Anaerosalibacter bizertensis</name>
    <dbReference type="NCBI Taxonomy" id="932217"/>
    <lineage>
        <taxon>Bacteria</taxon>
        <taxon>Bacillati</taxon>
        <taxon>Bacillota</taxon>
        <taxon>Tissierellia</taxon>
        <taxon>Tissierellales</taxon>
        <taxon>Sporanaerobacteraceae</taxon>
        <taxon>Anaerosalibacter</taxon>
    </lineage>
</organism>
<keyword evidence="1" id="KW-1133">Transmembrane helix</keyword>
<proteinExistence type="predicted"/>
<keyword evidence="1" id="KW-0472">Membrane</keyword>